<evidence type="ECO:0000259" key="4">
    <source>
        <dbReference type="Pfam" id="PF00772"/>
    </source>
</evidence>
<dbReference type="SUPFAM" id="SSF48024">
    <property type="entry name" value="N-terminal domain of DnaB helicase"/>
    <property type="match status" value="2"/>
</dbReference>
<keyword evidence="2" id="KW-0238">DNA-binding</keyword>
<comment type="caution">
    <text evidence="5">The sequence shown here is derived from an EMBL/GenBank/DDBJ whole genome shotgun (WGS) entry which is preliminary data.</text>
</comment>
<feature type="region of interest" description="Disordered" evidence="3">
    <location>
        <begin position="328"/>
        <end position="383"/>
    </location>
</feature>
<protein>
    <submittedName>
        <fullName evidence="5">DnaB-like helicase N-terminal domain-containing protein</fullName>
    </submittedName>
</protein>
<evidence type="ECO:0000313" key="5">
    <source>
        <dbReference type="EMBL" id="GAA1070006.1"/>
    </source>
</evidence>
<evidence type="ECO:0000313" key="6">
    <source>
        <dbReference type="Proteomes" id="UP001500037"/>
    </source>
</evidence>
<dbReference type="EMBL" id="BAAALF010000369">
    <property type="protein sequence ID" value="GAA1070006.1"/>
    <property type="molecule type" value="Genomic_DNA"/>
</dbReference>
<dbReference type="Gene3D" id="1.10.860.10">
    <property type="entry name" value="DNAb Helicase, Chain A"/>
    <property type="match status" value="2"/>
</dbReference>
<dbReference type="Pfam" id="PF00772">
    <property type="entry name" value="DnaB"/>
    <property type="match status" value="2"/>
</dbReference>
<dbReference type="RefSeq" id="WP_344447073.1">
    <property type="nucleotide sequence ID" value="NZ_BAAALF010000369.1"/>
</dbReference>
<dbReference type="PANTHER" id="PTHR30153">
    <property type="entry name" value="REPLICATIVE DNA HELICASE DNAB"/>
    <property type="match status" value="1"/>
</dbReference>
<dbReference type="InterPro" id="IPR036185">
    <property type="entry name" value="DNA_heli_DnaB-like_N_sf"/>
</dbReference>
<feature type="domain" description="DNA helicase DnaB-like N-terminal" evidence="4">
    <location>
        <begin position="5"/>
        <end position="56"/>
    </location>
</feature>
<name>A0ABN1T9J1_9ACTN</name>
<dbReference type="Proteomes" id="UP001500037">
    <property type="component" value="Unassembled WGS sequence"/>
</dbReference>
<sequence length="383" mass="40953">MKPLLRAEQAVLGAVLLDPGQLASLAWLEPGHFYRPTHRALFAAMRDLHHAGQPVLVAKGNVPLDWVAGAVAQASRNVHGLSPSYTHTLIAACPRTRHAAMYGRMVLEGAIHRTITEHAVRLHQAARADALRGEVDDALHQADVLAGVLSELARRWGTQPRPTARPSAETPAPVPAVGERVFQDEQLLLEVLTNQPRAMDEVIGWLRPADFADHAHGQLYRCLGALRHRGEPIDEVTVLWEAQRRGLLADGTLTPDAVRDLCAGAGAGSAEYLGEQILRSSLTRTAATSATAIRAAAENEALAPGQLISHALHALCRLDEVRTRWRAATAPPASTTAQSPLSPTARVAAAQARSRSLQPTSRAPAPATARTAPATAQSARHHS</sequence>
<evidence type="ECO:0000256" key="1">
    <source>
        <dbReference type="ARBA" id="ARBA00022705"/>
    </source>
</evidence>
<dbReference type="InterPro" id="IPR007693">
    <property type="entry name" value="DNA_helicase_DnaB-like_N"/>
</dbReference>
<gene>
    <name evidence="5" type="ORF">GCM10009665_77900</name>
</gene>
<accession>A0ABN1T9J1</accession>
<dbReference type="PANTHER" id="PTHR30153:SF2">
    <property type="entry name" value="REPLICATIVE DNA HELICASE"/>
    <property type="match status" value="1"/>
</dbReference>
<dbReference type="InterPro" id="IPR016136">
    <property type="entry name" value="DNA_helicase_N/primase_C"/>
</dbReference>
<evidence type="ECO:0000256" key="2">
    <source>
        <dbReference type="ARBA" id="ARBA00023125"/>
    </source>
</evidence>
<reference evidence="5 6" key="1">
    <citation type="journal article" date="2019" name="Int. J. Syst. Evol. Microbiol.">
        <title>The Global Catalogue of Microorganisms (GCM) 10K type strain sequencing project: providing services to taxonomists for standard genome sequencing and annotation.</title>
        <authorList>
            <consortium name="The Broad Institute Genomics Platform"/>
            <consortium name="The Broad Institute Genome Sequencing Center for Infectious Disease"/>
            <person name="Wu L."/>
            <person name="Ma J."/>
        </authorList>
    </citation>
    <scope>NUCLEOTIDE SEQUENCE [LARGE SCALE GENOMIC DNA]</scope>
    <source>
        <strain evidence="5 6">JCM 13004</strain>
    </source>
</reference>
<keyword evidence="1" id="KW-0235">DNA replication</keyword>
<proteinExistence type="predicted"/>
<evidence type="ECO:0000256" key="3">
    <source>
        <dbReference type="SAM" id="MobiDB-lite"/>
    </source>
</evidence>
<keyword evidence="6" id="KW-1185">Reference proteome</keyword>
<organism evidence="5 6">
    <name type="scientific">Kitasatospora nipponensis</name>
    <dbReference type="NCBI Taxonomy" id="258049"/>
    <lineage>
        <taxon>Bacteria</taxon>
        <taxon>Bacillati</taxon>
        <taxon>Actinomycetota</taxon>
        <taxon>Actinomycetes</taxon>
        <taxon>Kitasatosporales</taxon>
        <taxon>Streptomycetaceae</taxon>
        <taxon>Kitasatospora</taxon>
    </lineage>
</organism>
<feature type="domain" description="DNA helicase DnaB-like N-terminal" evidence="4">
    <location>
        <begin position="184"/>
        <end position="250"/>
    </location>
</feature>